<organism evidence="1 2">
    <name type="scientific">Methylocapsa palsarum</name>
    <dbReference type="NCBI Taxonomy" id="1612308"/>
    <lineage>
        <taxon>Bacteria</taxon>
        <taxon>Pseudomonadati</taxon>
        <taxon>Pseudomonadota</taxon>
        <taxon>Alphaproteobacteria</taxon>
        <taxon>Hyphomicrobiales</taxon>
        <taxon>Beijerinckiaceae</taxon>
        <taxon>Methylocapsa</taxon>
    </lineage>
</organism>
<sequence length="148" mass="16262">MIALFLPLLNTMLGGLIKPFIAAWTDYERSKLTTREQGFEAGVRGDAAVMQAALANDLQLNALKVQVYGQPINRWIMLIAGVPPALHFGLVFIDTILASKALFGESVLGVPKLPAPYDAYQTTIVFSFFIVQTVHLGTRNVSAWLEKK</sequence>
<dbReference type="OrthoDB" id="8444784at2"/>
<name>A0A1I4BEQ0_9HYPH</name>
<protein>
    <submittedName>
        <fullName evidence="1">Uncharacterized protein</fullName>
    </submittedName>
</protein>
<dbReference type="EMBL" id="FOSN01000014">
    <property type="protein sequence ID" value="SFK67285.1"/>
    <property type="molecule type" value="Genomic_DNA"/>
</dbReference>
<evidence type="ECO:0000313" key="2">
    <source>
        <dbReference type="Proteomes" id="UP000198755"/>
    </source>
</evidence>
<gene>
    <name evidence="1" type="ORF">SAMN05444581_114100</name>
</gene>
<accession>A0A1I4BEQ0</accession>
<dbReference type="RefSeq" id="WP_139223643.1">
    <property type="nucleotide sequence ID" value="NZ_FOSN01000014.1"/>
</dbReference>
<keyword evidence="2" id="KW-1185">Reference proteome</keyword>
<proteinExistence type="predicted"/>
<evidence type="ECO:0000313" key="1">
    <source>
        <dbReference type="EMBL" id="SFK67285.1"/>
    </source>
</evidence>
<dbReference type="Proteomes" id="UP000198755">
    <property type="component" value="Unassembled WGS sequence"/>
</dbReference>
<dbReference type="AlphaFoldDB" id="A0A1I4BEQ0"/>
<reference evidence="1 2" key="1">
    <citation type="submission" date="2016-10" db="EMBL/GenBank/DDBJ databases">
        <authorList>
            <person name="de Groot N.N."/>
        </authorList>
    </citation>
    <scope>NUCLEOTIDE SEQUENCE [LARGE SCALE GENOMIC DNA]</scope>
    <source>
        <strain evidence="1 2">NE2</strain>
    </source>
</reference>